<keyword evidence="3" id="KW-1185">Reference proteome</keyword>
<dbReference type="Proteomes" id="UP000822476">
    <property type="component" value="Unassembled WGS sequence"/>
</dbReference>
<dbReference type="OrthoDB" id="6247377at2759"/>
<gene>
    <name evidence="2" type="ORF">EG68_02190</name>
</gene>
<dbReference type="EMBL" id="JTDE01000745">
    <property type="protein sequence ID" value="KAF7260438.1"/>
    <property type="molecule type" value="Genomic_DNA"/>
</dbReference>
<protein>
    <submittedName>
        <fullName evidence="2">Uncharacterized protein</fullName>
    </submittedName>
</protein>
<proteinExistence type="predicted"/>
<reference evidence="2" key="1">
    <citation type="submission" date="2019-07" db="EMBL/GenBank/DDBJ databases">
        <title>Annotation for the trematode Paragonimus miyazaki's.</title>
        <authorList>
            <person name="Choi Y.-J."/>
        </authorList>
    </citation>
    <scope>NUCLEOTIDE SEQUENCE</scope>
    <source>
        <strain evidence="2">Japan</strain>
    </source>
</reference>
<sequence>MTDELQLELRFMDSAHKLNYDPVHSENMVRKYVLLHWSQLQRSKSPMLTGRRKSVEDVANPVSQLLPYFNVLQRLCLNVIVPDCCLVCENSEESLLSTNSELDKIRVEQRPLIGPIPRYSQDALYWSQRILAGRGVITPQNPLFATLLGSSMLYELPISNWLRAIGQASILNVSGNEMTPLTEKIWKLYRLESLLVPSTIDTATLGSSSRTATRTDFSKSVPTGSDLQIQVIDCLDCYTQHNGPILLMLMHQNVDIKRVRDQGGRTESRLVCIDDRMKLYQLIKRFNKLTIQIQIRETEELGKSDSPGKQQTKTKAAAPRRLEKPKTTGSQSGLNIQIETDFKFWLEEFTQMMSSARVVELDQQKQLVTGPVTYSPERIEANLANFTALRSLFSRNHFGGLLRKGPIQDYFLQLFHMQLILEEVQAVRV</sequence>
<evidence type="ECO:0000313" key="3">
    <source>
        <dbReference type="Proteomes" id="UP000822476"/>
    </source>
</evidence>
<evidence type="ECO:0000313" key="2">
    <source>
        <dbReference type="EMBL" id="KAF7260438.1"/>
    </source>
</evidence>
<dbReference type="AlphaFoldDB" id="A0A8S9Z9E4"/>
<name>A0A8S9Z9E4_9TREM</name>
<comment type="caution">
    <text evidence="2">The sequence shown here is derived from an EMBL/GenBank/DDBJ whole genome shotgun (WGS) entry which is preliminary data.</text>
</comment>
<organism evidence="2 3">
    <name type="scientific">Paragonimus skrjabini miyazakii</name>
    <dbReference type="NCBI Taxonomy" id="59628"/>
    <lineage>
        <taxon>Eukaryota</taxon>
        <taxon>Metazoa</taxon>
        <taxon>Spiralia</taxon>
        <taxon>Lophotrochozoa</taxon>
        <taxon>Platyhelminthes</taxon>
        <taxon>Trematoda</taxon>
        <taxon>Digenea</taxon>
        <taxon>Plagiorchiida</taxon>
        <taxon>Troglotremata</taxon>
        <taxon>Troglotrematidae</taxon>
        <taxon>Paragonimus</taxon>
    </lineage>
</organism>
<evidence type="ECO:0000256" key="1">
    <source>
        <dbReference type="SAM" id="MobiDB-lite"/>
    </source>
</evidence>
<accession>A0A8S9Z9E4</accession>
<feature type="region of interest" description="Disordered" evidence="1">
    <location>
        <begin position="300"/>
        <end position="331"/>
    </location>
</feature>